<name>A0ACC0LBG3_RHOML</name>
<organism evidence="1 2">
    <name type="scientific">Rhododendron molle</name>
    <name type="common">Chinese azalea</name>
    <name type="synonym">Azalea mollis</name>
    <dbReference type="NCBI Taxonomy" id="49168"/>
    <lineage>
        <taxon>Eukaryota</taxon>
        <taxon>Viridiplantae</taxon>
        <taxon>Streptophyta</taxon>
        <taxon>Embryophyta</taxon>
        <taxon>Tracheophyta</taxon>
        <taxon>Spermatophyta</taxon>
        <taxon>Magnoliopsida</taxon>
        <taxon>eudicotyledons</taxon>
        <taxon>Gunneridae</taxon>
        <taxon>Pentapetalae</taxon>
        <taxon>asterids</taxon>
        <taxon>Ericales</taxon>
        <taxon>Ericaceae</taxon>
        <taxon>Ericoideae</taxon>
        <taxon>Rhodoreae</taxon>
        <taxon>Rhododendron</taxon>
    </lineage>
</organism>
<evidence type="ECO:0000313" key="2">
    <source>
        <dbReference type="Proteomes" id="UP001062846"/>
    </source>
</evidence>
<comment type="caution">
    <text evidence="1">The sequence shown here is derived from an EMBL/GenBank/DDBJ whole genome shotgun (WGS) entry which is preliminary data.</text>
</comment>
<protein>
    <submittedName>
        <fullName evidence="1">Uncharacterized protein</fullName>
    </submittedName>
</protein>
<dbReference type="EMBL" id="CM046400">
    <property type="protein sequence ID" value="KAI8526061.1"/>
    <property type="molecule type" value="Genomic_DNA"/>
</dbReference>
<sequence>MINHQFSQIPKDDHTSEVESDEESSVLGLNSWVEDSTGPFLVTYKGQSNENKGQDGDDQRLENPVPSEQVKNDDRCIISMNEPLVIDSRNNLRASQMEGINLIVDLKPDELRKRIRNQSYI</sequence>
<keyword evidence="2" id="KW-1185">Reference proteome</keyword>
<dbReference type="Proteomes" id="UP001062846">
    <property type="component" value="Chromosome 13"/>
</dbReference>
<accession>A0ACC0LBG3</accession>
<gene>
    <name evidence="1" type="ORF">RHMOL_Rhmol13G0279600</name>
</gene>
<proteinExistence type="predicted"/>
<reference evidence="1" key="1">
    <citation type="submission" date="2022-02" db="EMBL/GenBank/DDBJ databases">
        <title>Plant Genome Project.</title>
        <authorList>
            <person name="Zhang R.-G."/>
        </authorList>
    </citation>
    <scope>NUCLEOTIDE SEQUENCE</scope>
    <source>
        <strain evidence="1">AT1</strain>
    </source>
</reference>
<evidence type="ECO:0000313" key="1">
    <source>
        <dbReference type="EMBL" id="KAI8526061.1"/>
    </source>
</evidence>